<dbReference type="SUPFAM" id="SSF52540">
    <property type="entry name" value="P-loop containing nucleoside triphosphate hydrolases"/>
    <property type="match status" value="1"/>
</dbReference>
<dbReference type="CDD" id="cd00200">
    <property type="entry name" value="WD40"/>
    <property type="match status" value="1"/>
</dbReference>
<feature type="repeat" description="WD" evidence="3">
    <location>
        <begin position="692"/>
        <end position="733"/>
    </location>
</feature>
<comment type="caution">
    <text evidence="6">The sequence shown here is derived from an EMBL/GenBank/DDBJ whole genome shotgun (WGS) entry which is preliminary data.</text>
</comment>
<dbReference type="OrthoDB" id="1577640at2759"/>
<feature type="repeat" description="WD" evidence="3">
    <location>
        <begin position="818"/>
        <end position="859"/>
    </location>
</feature>
<dbReference type="PRINTS" id="PR00320">
    <property type="entry name" value="GPROTEINBRPT"/>
</dbReference>
<dbReference type="InterPro" id="IPR001680">
    <property type="entry name" value="WD40_rpt"/>
</dbReference>
<dbReference type="SMART" id="SM00320">
    <property type="entry name" value="WD40"/>
    <property type="match status" value="5"/>
</dbReference>
<evidence type="ECO:0000256" key="1">
    <source>
        <dbReference type="ARBA" id="ARBA00022574"/>
    </source>
</evidence>
<protein>
    <submittedName>
        <fullName evidence="6">WD40 repeat-like protein</fullName>
    </submittedName>
</protein>
<keyword evidence="7" id="KW-1185">Reference proteome</keyword>
<dbReference type="InterPro" id="IPR015943">
    <property type="entry name" value="WD40/YVTN_repeat-like_dom_sf"/>
</dbReference>
<dbReference type="InterPro" id="IPR019775">
    <property type="entry name" value="WD40_repeat_CS"/>
</dbReference>
<dbReference type="Pfam" id="PF24883">
    <property type="entry name" value="NPHP3_N"/>
    <property type="match status" value="1"/>
</dbReference>
<proteinExistence type="predicted"/>
<sequence length="997" mass="111506">MDGLSSAASVIAVIQLTGSLVKLCGGYIQEVKDARDQIFTLQRAIAGLQGTLQDLQKFLQSNDGKALPTSSRLVNNIADCLSDLRALEARLDLGKGKKLMSKMGLRALKWPLKRTEVEGVTQNLERYKSSFLLSLQVDQTSLMVDVVQGMDLGKLEGAMEAGFESFSDRDEVQCLQGTRTKLLQQIMEWAMSPSQKSIFWLRGMAGTGKSTISRTVARSLKDTNYLGASFFFKMGEGDRGNAKKFFPTLTRQLMLMISELRSGVHNALRDNPDIASKSLREQFEKLLLQPLLNLDQLGRQPQTAVIVIDALDECEHDQDIRNIIRLLALLRKPKSDLALHEIPEEVTEHDIHLFLQDRFAKIKHDRNISQDWPGENVILKLVTISVLLFISAATMCRYIENAKWEPKLRLAELLTDQAKYISRMDKIYLPILTRLLDDQESDESEQQQLLQEFQDIVGVIILLAIPLSINALSLFLGIGADQISNRLDTFRSVLSIPGDRDQPVRILHLSFRDFLVRSSSKFFVEERRKHKEIAKICLKTIQSRLQRNICNLVSPGTYRADIDPKDIRQYLPPELQYSCRYWIHHLEQSQDLSSGIEDVLLFLQKHFLYWLEAMSLLGLVSEVVGMLDLLHTVIPGDDNSIADEAPLQLYCVGLVFAPRIAIIRREFRSELPSWICQFPQVNERWSAELQTLEGHSSSVLSVAFSPDGRLLASGSSDKSIRLWDIATGGLQQTLEGHSGWVRSVAFSPDGRLLASGSNDESIRLWDIATGGLQQTLEGHSDWVSSVAFSPDGRLLASGSDDKSIRLWDIATGGLQQTLEGHSFSVLSVAFSPDGQLLASGSSDKSIRLWDIATGGLQQTLEGHSDWVRSVAFSPDGRLLASGSDDKSIRFWDTATGSLQETLNTKGIVTEIEFSHEGSYISTNLGTLDVQSGHESHASNSTYRYLAIFIEQGQWINLNGKKVLWLPPEFRPHCFAINGDSLVLVHASGRVSFLRFRL</sequence>
<dbReference type="Gene3D" id="2.130.10.10">
    <property type="entry name" value="YVTN repeat-like/Quinoprotein amine dehydrogenase"/>
    <property type="match status" value="3"/>
</dbReference>
<dbReference type="InterPro" id="IPR027417">
    <property type="entry name" value="P-loop_NTPase"/>
</dbReference>
<dbReference type="PROSITE" id="PS50294">
    <property type="entry name" value="WD_REPEATS_REGION"/>
    <property type="match status" value="5"/>
</dbReference>
<dbReference type="Pfam" id="PF00400">
    <property type="entry name" value="WD40"/>
    <property type="match status" value="5"/>
</dbReference>
<dbReference type="PROSITE" id="PS50082">
    <property type="entry name" value="WD_REPEATS_2"/>
    <property type="match status" value="5"/>
</dbReference>
<feature type="domain" description="NACHT" evidence="5">
    <location>
        <begin position="197"/>
        <end position="332"/>
    </location>
</feature>
<dbReference type="InterPro" id="IPR020472">
    <property type="entry name" value="WD40_PAC1"/>
</dbReference>
<evidence type="ECO:0000256" key="4">
    <source>
        <dbReference type="SAM" id="Phobius"/>
    </source>
</evidence>
<gene>
    <name evidence="6" type="ORF">N7472_009289</name>
</gene>
<evidence type="ECO:0000259" key="5">
    <source>
        <dbReference type="PROSITE" id="PS50837"/>
    </source>
</evidence>
<keyword evidence="4" id="KW-1133">Transmembrane helix</keyword>
<dbReference type="PROSITE" id="PS00678">
    <property type="entry name" value="WD_REPEATS_1"/>
    <property type="match status" value="5"/>
</dbReference>
<feature type="repeat" description="WD" evidence="3">
    <location>
        <begin position="734"/>
        <end position="775"/>
    </location>
</feature>
<dbReference type="Proteomes" id="UP001150879">
    <property type="component" value="Unassembled WGS sequence"/>
</dbReference>
<dbReference type="EMBL" id="JAPQKP010000006">
    <property type="protein sequence ID" value="KAJ5184449.1"/>
    <property type="molecule type" value="Genomic_DNA"/>
</dbReference>
<organism evidence="6 7">
    <name type="scientific">Penicillium cf. griseofulvum</name>
    <dbReference type="NCBI Taxonomy" id="2972120"/>
    <lineage>
        <taxon>Eukaryota</taxon>
        <taxon>Fungi</taxon>
        <taxon>Dikarya</taxon>
        <taxon>Ascomycota</taxon>
        <taxon>Pezizomycotina</taxon>
        <taxon>Eurotiomycetes</taxon>
        <taxon>Eurotiomycetidae</taxon>
        <taxon>Eurotiales</taxon>
        <taxon>Aspergillaceae</taxon>
        <taxon>Penicillium</taxon>
    </lineage>
</organism>
<feature type="transmembrane region" description="Helical" evidence="4">
    <location>
        <begin position="456"/>
        <end position="478"/>
    </location>
</feature>
<feature type="repeat" description="WD" evidence="3">
    <location>
        <begin position="860"/>
        <end position="901"/>
    </location>
</feature>
<keyword evidence="4" id="KW-0472">Membrane</keyword>
<evidence type="ECO:0000256" key="3">
    <source>
        <dbReference type="PROSITE-ProRule" id="PRU00221"/>
    </source>
</evidence>
<name>A0A9W9M0T3_9EURO</name>
<dbReference type="InterPro" id="IPR036322">
    <property type="entry name" value="WD40_repeat_dom_sf"/>
</dbReference>
<evidence type="ECO:0000313" key="6">
    <source>
        <dbReference type="EMBL" id="KAJ5184449.1"/>
    </source>
</evidence>
<reference evidence="6" key="1">
    <citation type="submission" date="2022-11" db="EMBL/GenBank/DDBJ databases">
        <authorList>
            <person name="Petersen C."/>
        </authorList>
    </citation>
    <scope>NUCLEOTIDE SEQUENCE</scope>
    <source>
        <strain evidence="6">IBT 16849</strain>
    </source>
</reference>
<dbReference type="AlphaFoldDB" id="A0A9W9M0T3"/>
<feature type="repeat" description="WD" evidence="3">
    <location>
        <begin position="776"/>
        <end position="817"/>
    </location>
</feature>
<dbReference type="InterPro" id="IPR007111">
    <property type="entry name" value="NACHT_NTPase"/>
</dbReference>
<keyword evidence="1 3" id="KW-0853">WD repeat</keyword>
<dbReference type="PANTHER" id="PTHR19848">
    <property type="entry name" value="WD40 REPEAT PROTEIN"/>
    <property type="match status" value="1"/>
</dbReference>
<dbReference type="PROSITE" id="PS50837">
    <property type="entry name" value="NACHT"/>
    <property type="match status" value="1"/>
</dbReference>
<keyword evidence="2" id="KW-0677">Repeat</keyword>
<dbReference type="SUPFAM" id="SSF50978">
    <property type="entry name" value="WD40 repeat-like"/>
    <property type="match status" value="1"/>
</dbReference>
<evidence type="ECO:0000313" key="7">
    <source>
        <dbReference type="Proteomes" id="UP001150879"/>
    </source>
</evidence>
<dbReference type="Gene3D" id="3.40.50.300">
    <property type="entry name" value="P-loop containing nucleotide triphosphate hydrolases"/>
    <property type="match status" value="1"/>
</dbReference>
<reference evidence="6" key="2">
    <citation type="journal article" date="2023" name="IMA Fungus">
        <title>Comparative genomic study of the Penicillium genus elucidates a diverse pangenome and 15 lateral gene transfer events.</title>
        <authorList>
            <person name="Petersen C."/>
            <person name="Sorensen T."/>
            <person name="Nielsen M.R."/>
            <person name="Sondergaard T.E."/>
            <person name="Sorensen J.L."/>
            <person name="Fitzpatrick D.A."/>
            <person name="Frisvad J.C."/>
            <person name="Nielsen K.L."/>
        </authorList>
    </citation>
    <scope>NUCLEOTIDE SEQUENCE</scope>
    <source>
        <strain evidence="6">IBT 16849</strain>
    </source>
</reference>
<dbReference type="PANTHER" id="PTHR19848:SF8">
    <property type="entry name" value="F-BOX AND WD REPEAT DOMAIN CONTAINING 7"/>
    <property type="match status" value="1"/>
</dbReference>
<dbReference type="InterPro" id="IPR056884">
    <property type="entry name" value="NPHP3-like_N"/>
</dbReference>
<evidence type="ECO:0000256" key="2">
    <source>
        <dbReference type="ARBA" id="ARBA00022737"/>
    </source>
</evidence>
<keyword evidence="4" id="KW-0812">Transmembrane</keyword>
<feature type="transmembrane region" description="Helical" evidence="4">
    <location>
        <begin position="377"/>
        <end position="399"/>
    </location>
</feature>
<accession>A0A9W9M0T3</accession>